<comment type="subcellular location">
    <subcellularLocation>
        <location evidence="1">Endosome</location>
    </subcellularLocation>
</comment>
<dbReference type="AlphaFoldDB" id="A0A0H2RZT5"/>
<dbReference type="FunCoup" id="A0A0H2RZT5">
    <property type="interactions" value="284"/>
</dbReference>
<dbReference type="Pfam" id="PF03357">
    <property type="entry name" value="Snf7"/>
    <property type="match status" value="1"/>
</dbReference>
<dbReference type="InterPro" id="IPR005024">
    <property type="entry name" value="Snf7_fam"/>
</dbReference>
<keyword evidence="9" id="KW-1185">Reference proteome</keyword>
<dbReference type="OrthoDB" id="5592979at2759"/>
<keyword evidence="3" id="KW-0967">Endosome</keyword>
<dbReference type="Gene3D" id="1.10.287.1060">
    <property type="entry name" value="ESAT-6-like"/>
    <property type="match status" value="1"/>
</dbReference>
<dbReference type="GO" id="GO:0005771">
    <property type="term" value="C:multivesicular body"/>
    <property type="evidence" value="ECO:0007669"/>
    <property type="project" value="TreeGrafter"/>
</dbReference>
<dbReference type="Proteomes" id="UP000053477">
    <property type="component" value="Unassembled WGS sequence"/>
</dbReference>
<sequence length="219" mass="24859">MSYLMNFFGRKDDKALIQKTIIDLRQQVNTLEKKEEFCNKKIEEEERIARENAVKKKNIALAALKNKKRLENDLIQIAGKKEVLERQLSAIEDANLNKEVFKTMQRSGEVLKTIHGSLTVDKVDSIMSSINEQREIANEISEAISNPLNNGIMEDEDELKNELAELEQDVLNERLAGAEHVPTTSLASPLREDAPSRRVTVEEEDEDAELKALQAELAM</sequence>
<gene>
    <name evidence="8" type="ORF">SCHPADRAFT_871863</name>
</gene>
<evidence type="ECO:0000313" key="9">
    <source>
        <dbReference type="Proteomes" id="UP000053477"/>
    </source>
</evidence>
<dbReference type="GO" id="GO:0009898">
    <property type="term" value="C:cytoplasmic side of plasma membrane"/>
    <property type="evidence" value="ECO:0007669"/>
    <property type="project" value="TreeGrafter"/>
</dbReference>
<evidence type="ECO:0000256" key="4">
    <source>
        <dbReference type="ARBA" id="ARBA00040017"/>
    </source>
</evidence>
<comment type="similarity">
    <text evidence="2">Belongs to the SNF7 family.</text>
</comment>
<dbReference type="GO" id="GO:0032511">
    <property type="term" value="P:late endosome to vacuole transport via multivesicular body sorting pathway"/>
    <property type="evidence" value="ECO:0007669"/>
    <property type="project" value="TreeGrafter"/>
</dbReference>
<protein>
    <recommendedName>
        <fullName evidence="4">Vacuolar-sorting protein SNF7</fullName>
    </recommendedName>
    <alternativeName>
        <fullName evidence="5">Vacuolar protein-sorting-associated protein 32</fullName>
    </alternativeName>
</protein>
<feature type="coiled-coil region" evidence="6">
    <location>
        <begin position="149"/>
        <end position="176"/>
    </location>
</feature>
<feature type="coiled-coil region" evidence="6">
    <location>
        <begin position="14"/>
        <end position="87"/>
    </location>
</feature>
<evidence type="ECO:0000256" key="6">
    <source>
        <dbReference type="SAM" id="Coils"/>
    </source>
</evidence>
<dbReference type="PANTHER" id="PTHR22761">
    <property type="entry name" value="CHARGED MULTIVESICULAR BODY PROTEIN"/>
    <property type="match status" value="1"/>
</dbReference>
<proteinExistence type="inferred from homology"/>
<dbReference type="GO" id="GO:0000815">
    <property type="term" value="C:ESCRT III complex"/>
    <property type="evidence" value="ECO:0007669"/>
    <property type="project" value="TreeGrafter"/>
</dbReference>
<evidence type="ECO:0000256" key="3">
    <source>
        <dbReference type="ARBA" id="ARBA00022753"/>
    </source>
</evidence>
<evidence type="ECO:0000256" key="5">
    <source>
        <dbReference type="ARBA" id="ARBA00042586"/>
    </source>
</evidence>
<evidence type="ECO:0000313" key="8">
    <source>
        <dbReference type="EMBL" id="KLO14988.1"/>
    </source>
</evidence>
<name>A0A0H2RZT5_9AGAM</name>
<dbReference type="STRING" id="27342.A0A0H2RZT5"/>
<dbReference type="GO" id="GO:0006900">
    <property type="term" value="P:vesicle budding from membrane"/>
    <property type="evidence" value="ECO:0007669"/>
    <property type="project" value="TreeGrafter"/>
</dbReference>
<dbReference type="InParanoid" id="A0A0H2RZT5"/>
<feature type="region of interest" description="Disordered" evidence="7">
    <location>
        <begin position="178"/>
        <end position="208"/>
    </location>
</feature>
<feature type="compositionally biased region" description="Basic and acidic residues" evidence="7">
    <location>
        <begin position="190"/>
        <end position="201"/>
    </location>
</feature>
<accession>A0A0H2RZT5</accession>
<dbReference type="PANTHER" id="PTHR22761:SF10">
    <property type="entry name" value="GH13992P"/>
    <property type="match status" value="1"/>
</dbReference>
<evidence type="ECO:0000256" key="2">
    <source>
        <dbReference type="ARBA" id="ARBA00006190"/>
    </source>
</evidence>
<dbReference type="Gene3D" id="6.10.250.1710">
    <property type="match status" value="1"/>
</dbReference>
<evidence type="ECO:0000256" key="7">
    <source>
        <dbReference type="SAM" id="MobiDB-lite"/>
    </source>
</evidence>
<evidence type="ECO:0000256" key="1">
    <source>
        <dbReference type="ARBA" id="ARBA00004177"/>
    </source>
</evidence>
<organism evidence="8 9">
    <name type="scientific">Schizopora paradoxa</name>
    <dbReference type="NCBI Taxonomy" id="27342"/>
    <lineage>
        <taxon>Eukaryota</taxon>
        <taxon>Fungi</taxon>
        <taxon>Dikarya</taxon>
        <taxon>Basidiomycota</taxon>
        <taxon>Agaricomycotina</taxon>
        <taxon>Agaricomycetes</taxon>
        <taxon>Hymenochaetales</taxon>
        <taxon>Schizoporaceae</taxon>
        <taxon>Schizopora</taxon>
    </lineage>
</organism>
<keyword evidence="6" id="KW-0175">Coiled coil</keyword>
<reference evidence="8 9" key="1">
    <citation type="submission" date="2015-04" db="EMBL/GenBank/DDBJ databases">
        <title>Complete genome sequence of Schizopora paradoxa KUC8140, a cosmopolitan wood degrader in East Asia.</title>
        <authorList>
            <consortium name="DOE Joint Genome Institute"/>
            <person name="Min B."/>
            <person name="Park H."/>
            <person name="Jang Y."/>
            <person name="Kim J.-J."/>
            <person name="Kim K.H."/>
            <person name="Pangilinan J."/>
            <person name="Lipzen A."/>
            <person name="Riley R."/>
            <person name="Grigoriev I.V."/>
            <person name="Spatafora J.W."/>
            <person name="Choi I.-G."/>
        </authorList>
    </citation>
    <scope>NUCLEOTIDE SEQUENCE [LARGE SCALE GENOMIC DNA]</scope>
    <source>
        <strain evidence="8 9">KUC8140</strain>
    </source>
</reference>
<dbReference type="EMBL" id="KQ085936">
    <property type="protein sequence ID" value="KLO14988.1"/>
    <property type="molecule type" value="Genomic_DNA"/>
</dbReference>